<evidence type="ECO:0000313" key="2">
    <source>
        <dbReference type="Proteomes" id="UP000000552"/>
    </source>
</evidence>
<name>Q98NV2_RHILO</name>
<gene>
    <name evidence="1" type="ordered locus">mlr9728</name>
</gene>
<geneLocation type="plasmid" evidence="1 2">
    <name>pMLb</name>
</geneLocation>
<reference evidence="1 2" key="1">
    <citation type="journal article" date="2000" name="DNA Res.">
        <title>Complete genome structure of the nitrogen-fixing symbiotic bacterium Mesorhizobium loti.</title>
        <authorList>
            <person name="Kaneko T."/>
            <person name="Nakamura Y."/>
            <person name="Sato S."/>
            <person name="Asamizu E."/>
            <person name="Kato T."/>
            <person name="Sasamoto S."/>
            <person name="Watanabe A."/>
            <person name="Idesawa K."/>
            <person name="Ishikawa A."/>
            <person name="Kawashima K."/>
            <person name="Kimura T."/>
            <person name="Kishida Y."/>
            <person name="Kiyokawa C."/>
            <person name="Kohara M."/>
            <person name="Matsumoto M."/>
            <person name="Matsuno A."/>
            <person name="Mochizuki Y."/>
            <person name="Nakayama S."/>
            <person name="Nakazaki N."/>
            <person name="Shimpo S."/>
            <person name="Sugimoto M."/>
            <person name="Takeuchi C."/>
            <person name="Yamada M."/>
            <person name="Tabata S."/>
        </authorList>
    </citation>
    <scope>NUCLEOTIDE SEQUENCE [LARGE SCALE GENOMIC DNA]</scope>
    <source>
        <strain evidence="2">LMG 29417 / CECT 9101 / MAFF 303099</strain>
        <plasmid evidence="1 2">pMLb</plasmid>
    </source>
</reference>
<dbReference type="Proteomes" id="UP000000552">
    <property type="component" value="Plasmid pMLb"/>
</dbReference>
<dbReference type="KEGG" id="mlo:mlr9728"/>
<organism evidence="1 2">
    <name type="scientific">Mesorhizobium japonicum (strain LMG 29417 / CECT 9101 / MAFF 303099)</name>
    <name type="common">Mesorhizobium loti (strain MAFF 303099)</name>
    <dbReference type="NCBI Taxonomy" id="266835"/>
    <lineage>
        <taxon>Bacteria</taxon>
        <taxon>Pseudomonadati</taxon>
        <taxon>Pseudomonadota</taxon>
        <taxon>Alphaproteobacteria</taxon>
        <taxon>Hyphomicrobiales</taxon>
        <taxon>Phyllobacteriaceae</taxon>
        <taxon>Mesorhizobium</taxon>
    </lineage>
</organism>
<dbReference type="AlphaFoldDB" id="Q98NV2"/>
<protein>
    <submittedName>
        <fullName evidence="1">Mlr9728 protein</fullName>
    </submittedName>
</protein>
<sequence>MVLRLSLELCLRVVHHMATASAILAGNILRFCVFPQRSNPVRGSDRVPFNPWTLDLPNRWGDLGHHKRPPMDTSSIVGRGEGIEADLDYLDVRTAEQGEAEKADALLAELAATPAQSLAGVVAKLAVILREASDNTDLCEFPLPHLRSALADLHRLTHEAASDQPAWWPAGDQSIGSLFEQPASSFAAWRAFSAWSQGDEGAYRAWADTFKHCKARANRQRTLLGRSSLERSC</sequence>
<dbReference type="EMBL" id="AP003017">
    <property type="protein sequence ID" value="BAB54903.1"/>
    <property type="molecule type" value="Genomic_DNA"/>
</dbReference>
<accession>Q98NV2</accession>
<dbReference type="HOGENOM" id="CLU_1189155_0_0_5"/>
<proteinExistence type="predicted"/>
<keyword evidence="1" id="KW-0614">Plasmid</keyword>
<evidence type="ECO:0000313" key="1">
    <source>
        <dbReference type="EMBL" id="BAB54903.1"/>
    </source>
</evidence>